<dbReference type="Proteomes" id="UP000821837">
    <property type="component" value="Chromosome 3"/>
</dbReference>
<keyword evidence="1" id="KW-0880">Kelch repeat</keyword>
<dbReference type="Gene3D" id="2.120.10.80">
    <property type="entry name" value="Kelch-type beta propeller"/>
    <property type="match status" value="1"/>
</dbReference>
<reference evidence="3" key="2">
    <citation type="submission" date="2021-09" db="EMBL/GenBank/DDBJ databases">
        <authorList>
            <person name="Jia N."/>
            <person name="Wang J."/>
            <person name="Shi W."/>
            <person name="Du L."/>
            <person name="Sun Y."/>
            <person name="Zhan W."/>
            <person name="Jiang J."/>
            <person name="Wang Q."/>
            <person name="Zhang B."/>
            <person name="Ji P."/>
            <person name="Sakyi L.B."/>
            <person name="Cui X."/>
            <person name="Yuan T."/>
            <person name="Jiang B."/>
            <person name="Yang W."/>
            <person name="Lam T.T.-Y."/>
            <person name="Chang Q."/>
            <person name="Ding S."/>
            <person name="Wang X."/>
            <person name="Zhu J."/>
            <person name="Ruan X."/>
            <person name="Zhao L."/>
            <person name="Wei J."/>
            <person name="Que T."/>
            <person name="Du C."/>
            <person name="Cheng J."/>
            <person name="Dai P."/>
            <person name="Han X."/>
            <person name="Huang E."/>
            <person name="Gao Y."/>
            <person name="Liu J."/>
            <person name="Shao H."/>
            <person name="Ye R."/>
            <person name="Li L."/>
            <person name="Wei W."/>
            <person name="Wang X."/>
            <person name="Wang C."/>
            <person name="Huo Q."/>
            <person name="Li W."/>
            <person name="Guo W."/>
            <person name="Chen H."/>
            <person name="Chen S."/>
            <person name="Zhou L."/>
            <person name="Zhou L."/>
            <person name="Ni X."/>
            <person name="Tian J."/>
            <person name="Zhou Y."/>
            <person name="Sheng Y."/>
            <person name="Liu T."/>
            <person name="Pan Y."/>
            <person name="Xia L."/>
            <person name="Li J."/>
            <person name="Zhao F."/>
            <person name="Cao W."/>
        </authorList>
    </citation>
    <scope>NUCLEOTIDE SEQUENCE</scope>
    <source>
        <strain evidence="3">Rsan-2018</strain>
        <tissue evidence="3">Larvae</tissue>
    </source>
</reference>
<gene>
    <name evidence="3" type="ORF">HPB52_014506</name>
</gene>
<dbReference type="EMBL" id="JABSTV010001249">
    <property type="protein sequence ID" value="KAH7962115.1"/>
    <property type="molecule type" value="Genomic_DNA"/>
</dbReference>
<name>A0A9D4SYU9_RHISA</name>
<protein>
    <recommendedName>
        <fullName evidence="5">Kelch-like protein 10</fullName>
    </recommendedName>
</protein>
<dbReference type="SUPFAM" id="SSF117281">
    <property type="entry name" value="Kelch motif"/>
    <property type="match status" value="1"/>
</dbReference>
<keyword evidence="4" id="KW-1185">Reference proteome</keyword>
<reference evidence="3" key="1">
    <citation type="journal article" date="2020" name="Cell">
        <title>Large-Scale Comparative Analyses of Tick Genomes Elucidate Their Genetic Diversity and Vector Capacities.</title>
        <authorList>
            <consortium name="Tick Genome and Microbiome Consortium (TIGMIC)"/>
            <person name="Jia N."/>
            <person name="Wang J."/>
            <person name="Shi W."/>
            <person name="Du L."/>
            <person name="Sun Y."/>
            <person name="Zhan W."/>
            <person name="Jiang J.F."/>
            <person name="Wang Q."/>
            <person name="Zhang B."/>
            <person name="Ji P."/>
            <person name="Bell-Sakyi L."/>
            <person name="Cui X.M."/>
            <person name="Yuan T.T."/>
            <person name="Jiang B.G."/>
            <person name="Yang W.F."/>
            <person name="Lam T.T."/>
            <person name="Chang Q.C."/>
            <person name="Ding S.J."/>
            <person name="Wang X.J."/>
            <person name="Zhu J.G."/>
            <person name="Ruan X.D."/>
            <person name="Zhao L."/>
            <person name="Wei J.T."/>
            <person name="Ye R.Z."/>
            <person name="Que T.C."/>
            <person name="Du C.H."/>
            <person name="Zhou Y.H."/>
            <person name="Cheng J.X."/>
            <person name="Dai P.F."/>
            <person name="Guo W.B."/>
            <person name="Han X.H."/>
            <person name="Huang E.J."/>
            <person name="Li L.F."/>
            <person name="Wei W."/>
            <person name="Gao Y.C."/>
            <person name="Liu J.Z."/>
            <person name="Shao H.Z."/>
            <person name="Wang X."/>
            <person name="Wang C.C."/>
            <person name="Yang T.C."/>
            <person name="Huo Q.B."/>
            <person name="Li W."/>
            <person name="Chen H.Y."/>
            <person name="Chen S.E."/>
            <person name="Zhou L.G."/>
            <person name="Ni X.B."/>
            <person name="Tian J.H."/>
            <person name="Sheng Y."/>
            <person name="Liu T."/>
            <person name="Pan Y.S."/>
            <person name="Xia L.Y."/>
            <person name="Li J."/>
            <person name="Zhao F."/>
            <person name="Cao W.C."/>
        </authorList>
    </citation>
    <scope>NUCLEOTIDE SEQUENCE</scope>
    <source>
        <strain evidence="3">Rsan-2018</strain>
    </source>
</reference>
<accession>A0A9D4SYU9</accession>
<evidence type="ECO:0000256" key="1">
    <source>
        <dbReference type="ARBA" id="ARBA00022441"/>
    </source>
</evidence>
<organism evidence="3 4">
    <name type="scientific">Rhipicephalus sanguineus</name>
    <name type="common">Brown dog tick</name>
    <name type="synonym">Ixodes sanguineus</name>
    <dbReference type="NCBI Taxonomy" id="34632"/>
    <lineage>
        <taxon>Eukaryota</taxon>
        <taxon>Metazoa</taxon>
        <taxon>Ecdysozoa</taxon>
        <taxon>Arthropoda</taxon>
        <taxon>Chelicerata</taxon>
        <taxon>Arachnida</taxon>
        <taxon>Acari</taxon>
        <taxon>Parasitiformes</taxon>
        <taxon>Ixodida</taxon>
        <taxon>Ixodoidea</taxon>
        <taxon>Ixodidae</taxon>
        <taxon>Rhipicephalinae</taxon>
        <taxon>Rhipicephalus</taxon>
        <taxon>Rhipicephalus</taxon>
    </lineage>
</organism>
<keyword evidence="2" id="KW-0677">Repeat</keyword>
<dbReference type="SMART" id="SM00612">
    <property type="entry name" value="Kelch"/>
    <property type="match status" value="3"/>
</dbReference>
<dbReference type="InterPro" id="IPR015915">
    <property type="entry name" value="Kelch-typ_b-propeller"/>
</dbReference>
<dbReference type="PRINTS" id="PR00501">
    <property type="entry name" value="KELCHREPEAT"/>
</dbReference>
<dbReference type="AlphaFoldDB" id="A0A9D4SYU9"/>
<evidence type="ECO:0008006" key="5">
    <source>
        <dbReference type="Google" id="ProtNLM"/>
    </source>
</evidence>
<evidence type="ECO:0000313" key="4">
    <source>
        <dbReference type="Proteomes" id="UP000821837"/>
    </source>
</evidence>
<dbReference type="VEuPathDB" id="VectorBase:RSAN_042171"/>
<evidence type="ECO:0000256" key="2">
    <source>
        <dbReference type="ARBA" id="ARBA00022737"/>
    </source>
</evidence>
<dbReference type="PANTHER" id="PTHR46344:SF27">
    <property type="entry name" value="KELCH REPEAT SUPERFAMILY PROTEIN"/>
    <property type="match status" value="1"/>
</dbReference>
<dbReference type="Pfam" id="PF01344">
    <property type="entry name" value="Kelch_1"/>
    <property type="match status" value="3"/>
</dbReference>
<proteinExistence type="predicted"/>
<dbReference type="PANTHER" id="PTHR46344">
    <property type="entry name" value="OS02G0202900 PROTEIN"/>
    <property type="match status" value="1"/>
</dbReference>
<evidence type="ECO:0000313" key="3">
    <source>
        <dbReference type="EMBL" id="KAH7962115.1"/>
    </source>
</evidence>
<comment type="caution">
    <text evidence="3">The sequence shown here is derived from an EMBL/GenBank/DDBJ whole genome shotgun (WGS) entry which is preliminary data.</text>
</comment>
<sequence>MHMQRSDACATTHGGYVYVTGGFSGSECLSSAERYDPGPGQWTIIATMRFRRSGVGCIGFRDCIYAVGGFNGSSRLCSAEKYNPETNIWVTLPNMNSPRSNFAVAVIDNLVFAIGGFNGESTTNLAECYDPVTDQWYEATDMTEARSALAACVISGLPNIRDYVHQRRDNLMEEKRQKMLEILRQRSGHHTRDSNRND</sequence>
<dbReference type="InterPro" id="IPR006652">
    <property type="entry name" value="Kelch_1"/>
</dbReference>